<evidence type="ECO:0000313" key="2">
    <source>
        <dbReference type="EMBL" id="PMD42330.1"/>
    </source>
</evidence>
<dbReference type="AlphaFoldDB" id="A0A2J6RUZ1"/>
<dbReference type="Proteomes" id="UP000235786">
    <property type="component" value="Unassembled WGS sequence"/>
</dbReference>
<proteinExistence type="predicted"/>
<gene>
    <name evidence="2" type="ORF">L207DRAFT_309260</name>
</gene>
<protein>
    <submittedName>
        <fullName evidence="2">Uncharacterized protein</fullName>
    </submittedName>
</protein>
<organism evidence="2 3">
    <name type="scientific">Hyaloscypha variabilis (strain UAMH 11265 / GT02V1 / F)</name>
    <name type="common">Meliniomyces variabilis</name>
    <dbReference type="NCBI Taxonomy" id="1149755"/>
    <lineage>
        <taxon>Eukaryota</taxon>
        <taxon>Fungi</taxon>
        <taxon>Dikarya</taxon>
        <taxon>Ascomycota</taxon>
        <taxon>Pezizomycotina</taxon>
        <taxon>Leotiomycetes</taxon>
        <taxon>Helotiales</taxon>
        <taxon>Hyaloscyphaceae</taxon>
        <taxon>Hyaloscypha</taxon>
        <taxon>Hyaloscypha variabilis</taxon>
    </lineage>
</organism>
<feature type="signal peptide" evidence="1">
    <location>
        <begin position="1"/>
        <end position="21"/>
    </location>
</feature>
<evidence type="ECO:0000256" key="1">
    <source>
        <dbReference type="SAM" id="SignalP"/>
    </source>
</evidence>
<evidence type="ECO:0000313" key="3">
    <source>
        <dbReference type="Proteomes" id="UP000235786"/>
    </source>
</evidence>
<keyword evidence="1" id="KW-0732">Signal</keyword>
<reference evidence="2 3" key="1">
    <citation type="submission" date="2016-04" db="EMBL/GenBank/DDBJ databases">
        <title>A degradative enzymes factory behind the ericoid mycorrhizal symbiosis.</title>
        <authorList>
            <consortium name="DOE Joint Genome Institute"/>
            <person name="Martino E."/>
            <person name="Morin E."/>
            <person name="Grelet G."/>
            <person name="Kuo A."/>
            <person name="Kohler A."/>
            <person name="Daghino S."/>
            <person name="Barry K."/>
            <person name="Choi C."/>
            <person name="Cichocki N."/>
            <person name="Clum A."/>
            <person name="Copeland A."/>
            <person name="Hainaut M."/>
            <person name="Haridas S."/>
            <person name="Labutti K."/>
            <person name="Lindquist E."/>
            <person name="Lipzen A."/>
            <person name="Khouja H.-R."/>
            <person name="Murat C."/>
            <person name="Ohm R."/>
            <person name="Olson A."/>
            <person name="Spatafora J."/>
            <person name="Veneault-Fourrey C."/>
            <person name="Henrissat B."/>
            <person name="Grigoriev I."/>
            <person name="Martin F."/>
            <person name="Perotto S."/>
        </authorList>
    </citation>
    <scope>NUCLEOTIDE SEQUENCE [LARGE SCALE GENOMIC DNA]</scope>
    <source>
        <strain evidence="2 3">F</strain>
    </source>
</reference>
<sequence>MKFIGNSGLLIFILLVVTSLAMDFPVICMSAPAVPLYPGLAVDARLDSQGKRCEAILTFSDPDFLPVQFEFQPMSNCLGYQEAEFIVPEQVPNGDAFILWRCADQLSPTCTKATITGGSADADEIEFNQSGSISCIFPVATLTTLMTVTDPSTTFVETATSTISSTSVLGYDLGDTPVTTQTTVSTVTDPSTTFTETLTTTIFSTPAAGFDLGDTPVTTQTTVSTVTDPSTTFTETLTTTIFSTPAAGPNLPDNTTPAATPETTLITLITSTLTEPSTTLTETVTSTIVSYSANTPDPSP</sequence>
<dbReference type="STRING" id="1149755.A0A2J6RUZ1"/>
<keyword evidence="3" id="KW-1185">Reference proteome</keyword>
<accession>A0A2J6RUZ1</accession>
<feature type="chain" id="PRO_5014415428" evidence="1">
    <location>
        <begin position="22"/>
        <end position="300"/>
    </location>
</feature>
<dbReference type="OrthoDB" id="5104857at2759"/>
<dbReference type="EMBL" id="KZ613943">
    <property type="protein sequence ID" value="PMD42330.1"/>
    <property type="molecule type" value="Genomic_DNA"/>
</dbReference>
<name>A0A2J6RUZ1_HYAVF</name>